<dbReference type="InterPro" id="IPR011041">
    <property type="entry name" value="Quinoprot_gluc/sorb_DH_b-prop"/>
</dbReference>
<dbReference type="InterPro" id="IPR002126">
    <property type="entry name" value="Cadherin-like_dom"/>
</dbReference>
<dbReference type="SUPFAM" id="SSF50952">
    <property type="entry name" value="Soluble quinoprotein glucose dehydrogenase"/>
    <property type="match status" value="1"/>
</dbReference>
<dbReference type="Gene3D" id="2.60.40.60">
    <property type="entry name" value="Cadherins"/>
    <property type="match status" value="1"/>
</dbReference>
<keyword evidence="1" id="KW-0732">Signal</keyword>
<proteinExistence type="predicted"/>
<name>A0ABW2YLP4_9GAMM</name>
<dbReference type="RefSeq" id="WP_386812330.1">
    <property type="nucleotide sequence ID" value="NZ_JBHTIH010000003.1"/>
</dbReference>
<evidence type="ECO:0000313" key="4">
    <source>
        <dbReference type="Proteomes" id="UP001597090"/>
    </source>
</evidence>
<gene>
    <name evidence="3" type="ORF">ACFQZQ_08560</name>
</gene>
<evidence type="ECO:0000313" key="3">
    <source>
        <dbReference type="EMBL" id="MFD0739329.1"/>
    </source>
</evidence>
<dbReference type="InterPro" id="IPR040853">
    <property type="entry name" value="RapA2_cadherin-like"/>
</dbReference>
<feature type="chain" id="PRO_5045693392" evidence="1">
    <location>
        <begin position="26"/>
        <end position="548"/>
    </location>
</feature>
<dbReference type="PROSITE" id="PS51257">
    <property type="entry name" value="PROKAR_LIPOPROTEIN"/>
    <property type="match status" value="1"/>
</dbReference>
<dbReference type="InterPro" id="IPR011042">
    <property type="entry name" value="6-blade_b-propeller_TolB-like"/>
</dbReference>
<sequence length="548" mass="56543">MAIFGRRACRVLAFVAMVAVLSACGGGGSRGRGGGPAVPPPANRAPVFTSPAAQSVPEDTSAVFYTATATDPDGNAVSFSLAGGADQGAFRITGAGALSFLVPPDFEAPNDANRDNAYQVQLAASDGSASATLLLTVTVTDVAGSGFRVRRVALGYQEPVFLTPVPDGSGRVFVIELPGRVQILTPSSGSTAAVPFLDLSGQLSIDGERGLLGFATAPDFATSGVFYVFVTDPQGTIEVRRYRTLAGNRDRADPASGDVILRVPHPLSNHNGGWIAFGPDAALYIAIGDGGGVGDPDNNGQNVNVLLGKILRIDPSRDAFPADSNRDYAIPPGNPFAGGGGAAEIWAFGLRNPFRNSFDPATGNLFIGDVGQGAVEEIDLMRPGDGGANFGWSVLEGTQPFKGQPGAGLTPPVTEYGHGAGLRQGNSVTGGHVYRGPVESLRGLYIFGDFVRPNVWSVPVARFAIGATLPSTEFTVRNGDFAPDAGAFTNIASFGVDAAGNLYLLDLDGEIFVIEAAPAVLSGNAASAQTMADARWRGTFRRAGRPSP</sequence>
<dbReference type="Gene3D" id="2.120.10.30">
    <property type="entry name" value="TolB, C-terminal domain"/>
    <property type="match status" value="1"/>
</dbReference>
<dbReference type="Proteomes" id="UP001597090">
    <property type="component" value="Unassembled WGS sequence"/>
</dbReference>
<evidence type="ECO:0000256" key="1">
    <source>
        <dbReference type="SAM" id="SignalP"/>
    </source>
</evidence>
<dbReference type="SUPFAM" id="SSF49313">
    <property type="entry name" value="Cadherin-like"/>
    <property type="match status" value="1"/>
</dbReference>
<organism evidence="3 4">
    <name type="scientific">Lysobacter koreensis</name>
    <dbReference type="NCBI Taxonomy" id="266122"/>
    <lineage>
        <taxon>Bacteria</taxon>
        <taxon>Pseudomonadati</taxon>
        <taxon>Pseudomonadota</taxon>
        <taxon>Gammaproteobacteria</taxon>
        <taxon>Lysobacterales</taxon>
        <taxon>Lysobacteraceae</taxon>
        <taxon>Lysobacter</taxon>
    </lineage>
</organism>
<reference evidence="4" key="1">
    <citation type="journal article" date="2019" name="Int. J. Syst. Evol. Microbiol.">
        <title>The Global Catalogue of Microorganisms (GCM) 10K type strain sequencing project: providing services to taxonomists for standard genome sequencing and annotation.</title>
        <authorList>
            <consortium name="The Broad Institute Genomics Platform"/>
            <consortium name="The Broad Institute Genome Sequencing Center for Infectious Disease"/>
            <person name="Wu L."/>
            <person name="Ma J."/>
        </authorList>
    </citation>
    <scope>NUCLEOTIDE SEQUENCE [LARGE SCALE GENOMIC DNA]</scope>
    <source>
        <strain evidence="4">CCUG 55491</strain>
    </source>
</reference>
<accession>A0ABW2YLP4</accession>
<protein>
    <submittedName>
        <fullName evidence="3">PQQ-dependent sugar dehydrogenase</fullName>
    </submittedName>
</protein>
<feature type="signal peptide" evidence="1">
    <location>
        <begin position="1"/>
        <end position="25"/>
    </location>
</feature>
<keyword evidence="4" id="KW-1185">Reference proteome</keyword>
<dbReference type="PROSITE" id="PS50268">
    <property type="entry name" value="CADHERIN_2"/>
    <property type="match status" value="1"/>
</dbReference>
<feature type="domain" description="Cadherin" evidence="2">
    <location>
        <begin position="48"/>
        <end position="161"/>
    </location>
</feature>
<dbReference type="CDD" id="cd11304">
    <property type="entry name" value="Cadherin_repeat"/>
    <property type="match status" value="1"/>
</dbReference>
<dbReference type="PANTHER" id="PTHR19328">
    <property type="entry name" value="HEDGEHOG-INTERACTING PROTEIN"/>
    <property type="match status" value="1"/>
</dbReference>
<dbReference type="EMBL" id="JBHTIH010000003">
    <property type="protein sequence ID" value="MFD0739329.1"/>
    <property type="molecule type" value="Genomic_DNA"/>
</dbReference>
<dbReference type="Pfam" id="PF07995">
    <property type="entry name" value="GSDH"/>
    <property type="match status" value="1"/>
</dbReference>
<dbReference type="PANTHER" id="PTHR19328:SF75">
    <property type="entry name" value="ALDOSE SUGAR DEHYDROGENASE YLII"/>
    <property type="match status" value="1"/>
</dbReference>
<evidence type="ECO:0000259" key="2">
    <source>
        <dbReference type="PROSITE" id="PS50268"/>
    </source>
</evidence>
<dbReference type="Pfam" id="PF17803">
    <property type="entry name" value="Cadherin_4"/>
    <property type="match status" value="1"/>
</dbReference>
<dbReference type="InterPro" id="IPR015919">
    <property type="entry name" value="Cadherin-like_sf"/>
</dbReference>
<comment type="caution">
    <text evidence="3">The sequence shown here is derived from an EMBL/GenBank/DDBJ whole genome shotgun (WGS) entry which is preliminary data.</text>
</comment>
<dbReference type="InterPro" id="IPR012938">
    <property type="entry name" value="Glc/Sorbosone_DH"/>
</dbReference>